<protein>
    <submittedName>
        <fullName evidence="5">Nose resistant to fluoxetine protein 6-like</fullName>
    </submittedName>
</protein>
<dbReference type="SMART" id="SM00703">
    <property type="entry name" value="NRF"/>
    <property type="match status" value="1"/>
</dbReference>
<feature type="transmembrane region" description="Helical" evidence="1">
    <location>
        <begin position="549"/>
        <end position="569"/>
    </location>
</feature>
<proteinExistence type="predicted"/>
<evidence type="ECO:0000259" key="3">
    <source>
        <dbReference type="SMART" id="SM00703"/>
    </source>
</evidence>
<dbReference type="RefSeq" id="XP_017031324.1">
    <property type="nucleotide sequence ID" value="XM_017175835.2"/>
</dbReference>
<evidence type="ECO:0000313" key="4">
    <source>
        <dbReference type="Proteomes" id="UP001652661"/>
    </source>
</evidence>
<keyword evidence="1" id="KW-1133">Transmembrane helix</keyword>
<keyword evidence="1" id="KW-0472">Membrane</keyword>
<dbReference type="InterPro" id="IPR052728">
    <property type="entry name" value="O2_lipid_transport_reg"/>
</dbReference>
<feature type="transmembrane region" description="Helical" evidence="1">
    <location>
        <begin position="623"/>
        <end position="644"/>
    </location>
</feature>
<feature type="transmembrane region" description="Helical" evidence="1">
    <location>
        <begin position="271"/>
        <end position="290"/>
    </location>
</feature>
<name>A0A6P4J890_DROKI</name>
<organism evidence="4 5">
    <name type="scientific">Drosophila kikkawai</name>
    <name type="common">Fruit fly</name>
    <dbReference type="NCBI Taxonomy" id="30033"/>
    <lineage>
        <taxon>Eukaryota</taxon>
        <taxon>Metazoa</taxon>
        <taxon>Ecdysozoa</taxon>
        <taxon>Arthropoda</taxon>
        <taxon>Hexapoda</taxon>
        <taxon>Insecta</taxon>
        <taxon>Pterygota</taxon>
        <taxon>Neoptera</taxon>
        <taxon>Endopterygota</taxon>
        <taxon>Diptera</taxon>
        <taxon>Brachycera</taxon>
        <taxon>Muscomorpha</taxon>
        <taxon>Ephydroidea</taxon>
        <taxon>Drosophilidae</taxon>
        <taxon>Drosophila</taxon>
        <taxon>Sophophora</taxon>
    </lineage>
</organism>
<keyword evidence="2" id="KW-0732">Signal</keyword>
<dbReference type="OrthoDB" id="118951at2759"/>
<accession>A0A6P4J890</accession>
<dbReference type="PANTHER" id="PTHR11161:SF0">
    <property type="entry name" value="O-ACYLTRANSFERASE LIKE PROTEIN"/>
    <property type="match status" value="1"/>
</dbReference>
<feature type="signal peptide" evidence="2">
    <location>
        <begin position="1"/>
        <end position="24"/>
    </location>
</feature>
<feature type="domain" description="Nose resistant-to-fluoxetine protein N-terminal" evidence="3">
    <location>
        <begin position="66"/>
        <end position="195"/>
    </location>
</feature>
<feature type="transmembrane region" description="Helical" evidence="1">
    <location>
        <begin position="477"/>
        <end position="494"/>
    </location>
</feature>
<feature type="transmembrane region" description="Helical" evidence="1">
    <location>
        <begin position="590"/>
        <end position="611"/>
    </location>
</feature>
<evidence type="ECO:0000256" key="1">
    <source>
        <dbReference type="SAM" id="Phobius"/>
    </source>
</evidence>
<keyword evidence="4" id="KW-1185">Reference proteome</keyword>
<feature type="transmembrane region" description="Helical" evidence="1">
    <location>
        <begin position="395"/>
        <end position="423"/>
    </location>
</feature>
<evidence type="ECO:0000313" key="5">
    <source>
        <dbReference type="RefSeq" id="XP_017031324.1"/>
    </source>
</evidence>
<dbReference type="GeneID" id="108080931"/>
<feature type="chain" id="PRO_5028145053" evidence="2">
    <location>
        <begin position="25"/>
        <end position="659"/>
    </location>
</feature>
<sequence length="659" mass="73786">MVKVATVFAICWLGIIGSSGLIEASRPDFIDLLMLPQRLRELRPVGVELANVSIAKIEDKAWGLKEVACFADLTRWLEALKNKDFWALKMVDAWGSKPSGLYYGNFYSLGNFDECLSISTQFNSSYIRGKYCLLSVSLGEILGIAALKTRPVNIGTCFPASCSAAQAEEYLEQALHSFSFNISSSLSISESTCQTNESKAWDGLTIFTVVVLSAMAILVALFTIYDYFVGSQAAESSALVKAFSARANSRALFRIVERNSNPKVIDCLHGIRCLSIIWVVFSHVYLYFMPMPNINLFQVISWAETPFANVVLHGVFSVDSFFFLGGLLVSLIALSLMVHTKGKLNVPLMYLHRLIRILPVLAVAILVYMKLMPLVSGGPLFYNGYHGKEACEKGWYWTLLFIQNYATTDILYLISPFLLLALWKWGWKAVTGIGVLIVLLSGCLLATMMVNHFSFLIKNTSGNDLASHKLYQATHRHAAPWLIGFLFGYFLHVNRGKKFRLNALAVITGWLLSLSMLAASLFALYPASRWSAPALSTVEESLYYTLSRLAWPLALCWIVFACMQGYGGLANSFLSSPLWQPLSRLSYSVYIWHMFVVEVTSKSVRTSVYFSDYSAMLKFWSDFGFTVILSYVFYLIIEAPLGGFDSLFRLRKKTTPQQE</sequence>
<gene>
    <name evidence="5" type="primary">LOC108080931</name>
</gene>
<dbReference type="GO" id="GO:0016747">
    <property type="term" value="F:acyltransferase activity, transferring groups other than amino-acyl groups"/>
    <property type="evidence" value="ECO:0007669"/>
    <property type="project" value="InterPro"/>
</dbReference>
<dbReference type="PANTHER" id="PTHR11161">
    <property type="entry name" value="O-ACYLTRANSFERASE"/>
    <property type="match status" value="1"/>
</dbReference>
<feature type="transmembrane region" description="Helical" evidence="1">
    <location>
        <begin position="204"/>
        <end position="228"/>
    </location>
</feature>
<dbReference type="Pfam" id="PF20146">
    <property type="entry name" value="NRF"/>
    <property type="match status" value="1"/>
</dbReference>
<dbReference type="InterPro" id="IPR002656">
    <property type="entry name" value="Acyl_transf_3_dom"/>
</dbReference>
<dbReference type="AlphaFoldDB" id="A0A6P4J890"/>
<feature type="transmembrane region" description="Helical" evidence="1">
    <location>
        <begin position="435"/>
        <end position="457"/>
    </location>
</feature>
<reference evidence="5" key="1">
    <citation type="submission" date="2025-08" db="UniProtKB">
        <authorList>
            <consortium name="RefSeq"/>
        </authorList>
    </citation>
    <scope>IDENTIFICATION</scope>
    <source>
        <strain evidence="5">14028-0561.14</strain>
        <tissue evidence="5">Whole fly</tissue>
    </source>
</reference>
<feature type="transmembrane region" description="Helical" evidence="1">
    <location>
        <begin position="354"/>
        <end position="375"/>
    </location>
</feature>
<dbReference type="Pfam" id="PF01757">
    <property type="entry name" value="Acyl_transf_3"/>
    <property type="match status" value="1"/>
</dbReference>
<feature type="transmembrane region" description="Helical" evidence="1">
    <location>
        <begin position="501"/>
        <end position="525"/>
    </location>
</feature>
<dbReference type="Proteomes" id="UP001652661">
    <property type="component" value="Chromosome 3R"/>
</dbReference>
<keyword evidence="1" id="KW-0812">Transmembrane</keyword>
<feature type="transmembrane region" description="Helical" evidence="1">
    <location>
        <begin position="310"/>
        <end position="334"/>
    </location>
</feature>
<dbReference type="InterPro" id="IPR006621">
    <property type="entry name" value="Nose-resist-to-fluoxetine_N"/>
</dbReference>
<evidence type="ECO:0000256" key="2">
    <source>
        <dbReference type="SAM" id="SignalP"/>
    </source>
</evidence>